<dbReference type="InterPro" id="IPR045584">
    <property type="entry name" value="Pilin-like"/>
</dbReference>
<keyword evidence="1" id="KW-1133">Transmembrane helix</keyword>
<dbReference type="Gene3D" id="3.30.700.10">
    <property type="entry name" value="Glycoprotein, Type 4 Pilin"/>
    <property type="match status" value="1"/>
</dbReference>
<feature type="transmembrane region" description="Helical" evidence="1">
    <location>
        <begin position="6"/>
        <end position="27"/>
    </location>
</feature>
<dbReference type="SUPFAM" id="SSF54523">
    <property type="entry name" value="Pili subunits"/>
    <property type="match status" value="1"/>
</dbReference>
<evidence type="ECO:0000313" key="3">
    <source>
        <dbReference type="Proteomes" id="UP000228875"/>
    </source>
</evidence>
<comment type="caution">
    <text evidence="2">The sequence shown here is derived from an EMBL/GenBank/DDBJ whole genome shotgun (WGS) entry which is preliminary data.</text>
</comment>
<keyword evidence="1" id="KW-0472">Membrane</keyword>
<reference evidence="3" key="1">
    <citation type="submission" date="2017-09" db="EMBL/GenBank/DDBJ databases">
        <title>Depth-based differentiation of microbial function through sediment-hosted aquifers and enrichment of novel symbionts in the deep terrestrial subsurface.</title>
        <authorList>
            <person name="Probst A.J."/>
            <person name="Ladd B."/>
            <person name="Jarett J.K."/>
            <person name="Geller-Mcgrath D.E."/>
            <person name="Sieber C.M.K."/>
            <person name="Emerson J.B."/>
            <person name="Anantharaman K."/>
            <person name="Thomas B.C."/>
            <person name="Malmstrom R."/>
            <person name="Stieglmeier M."/>
            <person name="Klingl A."/>
            <person name="Woyke T."/>
            <person name="Ryan C.M."/>
            <person name="Banfield J.F."/>
        </authorList>
    </citation>
    <scope>NUCLEOTIDE SEQUENCE [LARGE SCALE GENOMIC DNA]</scope>
</reference>
<dbReference type="NCBIfam" id="TIGR02532">
    <property type="entry name" value="IV_pilin_GFxxxE"/>
    <property type="match status" value="1"/>
</dbReference>
<protein>
    <submittedName>
        <fullName evidence="2">Uncharacterized protein</fullName>
    </submittedName>
</protein>
<accession>A0A2M8DNL3</accession>
<evidence type="ECO:0000256" key="1">
    <source>
        <dbReference type="SAM" id="Phobius"/>
    </source>
</evidence>
<name>A0A2M8DNL3_9BACT</name>
<keyword evidence="1" id="KW-0812">Transmembrane</keyword>
<gene>
    <name evidence="2" type="ORF">CO077_00325</name>
</gene>
<dbReference type="EMBL" id="PFTB01000008">
    <property type="protein sequence ID" value="PJB99708.1"/>
    <property type="molecule type" value="Genomic_DNA"/>
</dbReference>
<proteinExistence type="predicted"/>
<organism evidence="2 3">
    <name type="scientific">Candidatus Nealsonbacteria bacterium CG_4_9_14_0_8_um_filter_35_12</name>
    <dbReference type="NCBI Taxonomy" id="1974692"/>
    <lineage>
        <taxon>Bacteria</taxon>
        <taxon>Candidatus Nealsoniibacteriota</taxon>
    </lineage>
</organism>
<dbReference type="Pfam" id="PF07963">
    <property type="entry name" value="N_methyl"/>
    <property type="match status" value="1"/>
</dbReference>
<evidence type="ECO:0000313" key="2">
    <source>
        <dbReference type="EMBL" id="PJB99708.1"/>
    </source>
</evidence>
<dbReference type="Proteomes" id="UP000228875">
    <property type="component" value="Unassembled WGS sequence"/>
</dbReference>
<sequence length="163" mass="17261">MKAFTLIELLVVIGIMVILMAAAIVAINPFRQFAMANNAARLSGVTTIMNAIYQNIVDNKGLWGGDLPTPPTNCSTLPTTETSIGSGATQTNICGCIVTDYVATMPVDPQHGRYADCTNYNTGTDGAEMTTGYTIRRPAGGRITICAKGTQIPPETAEICISR</sequence>
<dbReference type="AlphaFoldDB" id="A0A2M8DNL3"/>
<dbReference type="InterPro" id="IPR012902">
    <property type="entry name" value="N_methyl_site"/>
</dbReference>